<dbReference type="Gene3D" id="1.10.10.60">
    <property type="entry name" value="Homeodomain-like"/>
    <property type="match status" value="1"/>
</dbReference>
<dbReference type="InterPro" id="IPR009057">
    <property type="entry name" value="Homeodomain-like_sf"/>
</dbReference>
<evidence type="ECO:0000313" key="2">
    <source>
        <dbReference type="Proteomes" id="UP000824055"/>
    </source>
</evidence>
<dbReference type="Proteomes" id="UP000824055">
    <property type="component" value="Unassembled WGS sequence"/>
</dbReference>
<dbReference type="GO" id="GO:0004803">
    <property type="term" value="F:transposase activity"/>
    <property type="evidence" value="ECO:0007669"/>
    <property type="project" value="InterPro"/>
</dbReference>
<reference evidence="1" key="2">
    <citation type="submission" date="2021-04" db="EMBL/GenBank/DDBJ databases">
        <authorList>
            <person name="Gilroy R."/>
        </authorList>
    </citation>
    <scope>NUCLEOTIDE SEQUENCE</scope>
    <source>
        <strain evidence="1">ChiHecec3B27-8219</strain>
    </source>
</reference>
<proteinExistence type="predicted"/>
<organism evidence="1 2">
    <name type="scientific">Candidatus Prevotella avicola</name>
    <dbReference type="NCBI Taxonomy" id="2838738"/>
    <lineage>
        <taxon>Bacteria</taxon>
        <taxon>Pseudomonadati</taxon>
        <taxon>Bacteroidota</taxon>
        <taxon>Bacteroidia</taxon>
        <taxon>Bacteroidales</taxon>
        <taxon>Prevotellaceae</taxon>
        <taxon>Prevotella</taxon>
    </lineage>
</organism>
<dbReference type="InterPro" id="IPR002514">
    <property type="entry name" value="Transposase_8"/>
</dbReference>
<name>A0A9D2FWB8_9BACT</name>
<reference evidence="1" key="1">
    <citation type="journal article" date="2021" name="PeerJ">
        <title>Extensive microbial diversity within the chicken gut microbiome revealed by metagenomics and culture.</title>
        <authorList>
            <person name="Gilroy R."/>
            <person name="Ravi A."/>
            <person name="Getino M."/>
            <person name="Pursley I."/>
            <person name="Horton D.L."/>
            <person name="Alikhan N.F."/>
            <person name="Baker D."/>
            <person name="Gharbi K."/>
            <person name="Hall N."/>
            <person name="Watson M."/>
            <person name="Adriaenssens E.M."/>
            <person name="Foster-Nyarko E."/>
            <person name="Jarju S."/>
            <person name="Secka A."/>
            <person name="Antonio M."/>
            <person name="Oren A."/>
            <person name="Chaudhuri R.R."/>
            <person name="La Ragione R."/>
            <person name="Hildebrand F."/>
            <person name="Pallen M.J."/>
        </authorList>
    </citation>
    <scope>NUCLEOTIDE SEQUENCE</scope>
    <source>
        <strain evidence="1">ChiHecec3B27-8219</strain>
    </source>
</reference>
<protein>
    <submittedName>
        <fullName evidence="1">Transposase</fullName>
    </submittedName>
</protein>
<dbReference type="GO" id="GO:0006313">
    <property type="term" value="P:DNA transposition"/>
    <property type="evidence" value="ECO:0007669"/>
    <property type="project" value="InterPro"/>
</dbReference>
<dbReference type="SUPFAM" id="SSF46689">
    <property type="entry name" value="Homeodomain-like"/>
    <property type="match status" value="1"/>
</dbReference>
<dbReference type="EMBL" id="DXBE01000020">
    <property type="protein sequence ID" value="HIZ68638.1"/>
    <property type="molecule type" value="Genomic_DNA"/>
</dbReference>
<evidence type="ECO:0000313" key="1">
    <source>
        <dbReference type="EMBL" id="HIZ68638.1"/>
    </source>
</evidence>
<gene>
    <name evidence="1" type="ORF">H9966_01955</name>
</gene>
<accession>A0A9D2FWB8</accession>
<comment type="caution">
    <text evidence="1">The sequence shown here is derived from an EMBL/GenBank/DDBJ whole genome shotgun (WGS) entry which is preliminary data.</text>
</comment>
<dbReference type="GO" id="GO:0003677">
    <property type="term" value="F:DNA binding"/>
    <property type="evidence" value="ECO:0007669"/>
    <property type="project" value="InterPro"/>
</dbReference>
<dbReference type="AlphaFoldDB" id="A0A9D2FWB8"/>
<sequence length="59" mass="6813">MSKKYRTYPEEFKLSVIRDYYSSGVSRYACAKKHGIVSLLLRKWLLKYAGEKNSHGTGP</sequence>
<dbReference type="Pfam" id="PF01527">
    <property type="entry name" value="HTH_Tnp_1"/>
    <property type="match status" value="1"/>
</dbReference>